<gene>
    <name evidence="2" type="ORF">ACFQJC_07950</name>
</gene>
<sequence length="64" mass="6399">MRTDSLVLGASFLTILGGLGILLGSEAIGAAEMWVVVGGGVTLVGVAVLTATIMRVPHPDGAEH</sequence>
<dbReference type="RefSeq" id="WP_390222783.1">
    <property type="nucleotide sequence ID" value="NZ_JBHTAA010000005.1"/>
</dbReference>
<organism evidence="2 3">
    <name type="scientific">Haloferax namakaokahaiae</name>
    <dbReference type="NCBI Taxonomy" id="1748331"/>
    <lineage>
        <taxon>Archaea</taxon>
        <taxon>Methanobacteriati</taxon>
        <taxon>Methanobacteriota</taxon>
        <taxon>Stenosarchaea group</taxon>
        <taxon>Halobacteria</taxon>
        <taxon>Halobacteriales</taxon>
        <taxon>Haloferacaceae</taxon>
        <taxon>Haloferax</taxon>
    </lineage>
</organism>
<evidence type="ECO:0000256" key="1">
    <source>
        <dbReference type="SAM" id="Phobius"/>
    </source>
</evidence>
<proteinExistence type="predicted"/>
<accession>A0ABD5ZE62</accession>
<feature type="transmembrane region" description="Helical" evidence="1">
    <location>
        <begin position="34"/>
        <end position="54"/>
    </location>
</feature>
<keyword evidence="1" id="KW-0472">Membrane</keyword>
<keyword evidence="1" id="KW-1133">Transmembrane helix</keyword>
<evidence type="ECO:0000313" key="3">
    <source>
        <dbReference type="Proteomes" id="UP001596481"/>
    </source>
</evidence>
<protein>
    <recommendedName>
        <fullName evidence="4">DUF2964 family protein</fullName>
    </recommendedName>
</protein>
<evidence type="ECO:0000313" key="2">
    <source>
        <dbReference type="EMBL" id="MFC7203441.1"/>
    </source>
</evidence>
<reference evidence="2 3" key="1">
    <citation type="journal article" date="2019" name="Int. J. Syst. Evol. Microbiol.">
        <title>The Global Catalogue of Microorganisms (GCM) 10K type strain sequencing project: providing services to taxonomists for standard genome sequencing and annotation.</title>
        <authorList>
            <consortium name="The Broad Institute Genomics Platform"/>
            <consortium name="The Broad Institute Genome Sequencing Center for Infectious Disease"/>
            <person name="Wu L."/>
            <person name="Ma J."/>
        </authorList>
    </citation>
    <scope>NUCLEOTIDE SEQUENCE [LARGE SCALE GENOMIC DNA]</scope>
    <source>
        <strain evidence="2 3">DSM 29988</strain>
    </source>
</reference>
<dbReference type="AlphaFoldDB" id="A0ABD5ZE62"/>
<name>A0ABD5ZE62_9EURY</name>
<dbReference type="Proteomes" id="UP001596481">
    <property type="component" value="Unassembled WGS sequence"/>
</dbReference>
<keyword evidence="1" id="KW-0812">Transmembrane</keyword>
<keyword evidence="3" id="KW-1185">Reference proteome</keyword>
<comment type="caution">
    <text evidence="2">The sequence shown here is derived from an EMBL/GenBank/DDBJ whole genome shotgun (WGS) entry which is preliminary data.</text>
</comment>
<evidence type="ECO:0008006" key="4">
    <source>
        <dbReference type="Google" id="ProtNLM"/>
    </source>
</evidence>
<dbReference type="EMBL" id="JBHTAA010000005">
    <property type="protein sequence ID" value="MFC7203441.1"/>
    <property type="molecule type" value="Genomic_DNA"/>
</dbReference>